<dbReference type="EMBL" id="BAAADS010000009">
    <property type="protein sequence ID" value="GAA0599136.1"/>
    <property type="molecule type" value="Genomic_DNA"/>
</dbReference>
<feature type="domain" description="HTH merR-type" evidence="5">
    <location>
        <begin position="8"/>
        <end position="77"/>
    </location>
</feature>
<proteinExistence type="predicted"/>
<keyword evidence="1" id="KW-0678">Repressor</keyword>
<dbReference type="SMART" id="SM00422">
    <property type="entry name" value="HTH_MERR"/>
    <property type="match status" value="1"/>
</dbReference>
<evidence type="ECO:0000256" key="4">
    <source>
        <dbReference type="ARBA" id="ARBA00023163"/>
    </source>
</evidence>
<evidence type="ECO:0000256" key="3">
    <source>
        <dbReference type="ARBA" id="ARBA00023125"/>
    </source>
</evidence>
<keyword evidence="7" id="KW-1185">Reference proteome</keyword>
<sequence length="295" mass="34543">MANLAEKHYYIKEVAQLTGLSEQLIRKWENRYHIIQPKRLNNGYRVYTHEDLITLTDLKKIRDQGKPMKAAIQTVLANKDKARWYEKLNLVEPSHYVSKLIEKGTIYDENGLMFLLKQANHQYGLDLFLQNTVRPFLEKIGLLWEKEEWDESQEIVSSLVVRDFLTQISRNFSNYAQAPHALGFCLPDELHEIPLQIVLLQMRMQGWRTTRIGASPKFTAIEQLIERIQPHKVLFSASTLIPFQHNENLLEELDAIAARYSYISFYIGGKGVWEYTELVKPKHMHISFTVDDVLR</sequence>
<name>A0ABN1FW87_9BACI</name>
<reference evidence="6 7" key="1">
    <citation type="journal article" date="2019" name="Int. J. Syst. Evol. Microbiol.">
        <title>The Global Catalogue of Microorganisms (GCM) 10K type strain sequencing project: providing services to taxonomists for standard genome sequencing and annotation.</title>
        <authorList>
            <consortium name="The Broad Institute Genomics Platform"/>
            <consortium name="The Broad Institute Genome Sequencing Center for Infectious Disease"/>
            <person name="Wu L."/>
            <person name="Ma J."/>
        </authorList>
    </citation>
    <scope>NUCLEOTIDE SEQUENCE [LARGE SCALE GENOMIC DNA]</scope>
    <source>
        <strain evidence="6 7">JCM 15395</strain>
    </source>
</reference>
<keyword evidence="3" id="KW-0238">DNA-binding</keyword>
<protein>
    <recommendedName>
        <fullName evidence="5">HTH merR-type domain-containing protein</fullName>
    </recommendedName>
</protein>
<dbReference type="InterPro" id="IPR036724">
    <property type="entry name" value="Cobalamin-bd_sf"/>
</dbReference>
<gene>
    <name evidence="6" type="ORF">GCM10009001_14260</name>
</gene>
<evidence type="ECO:0000313" key="7">
    <source>
        <dbReference type="Proteomes" id="UP001500866"/>
    </source>
</evidence>
<evidence type="ECO:0000256" key="2">
    <source>
        <dbReference type="ARBA" id="ARBA00023015"/>
    </source>
</evidence>
<dbReference type="RefSeq" id="WP_343811591.1">
    <property type="nucleotide sequence ID" value="NZ_BAAADS010000009.1"/>
</dbReference>
<accession>A0ABN1FW87</accession>
<keyword evidence="2" id="KW-0805">Transcription regulation</keyword>
<dbReference type="InterPro" id="IPR036594">
    <property type="entry name" value="Meth_synthase_dom"/>
</dbReference>
<dbReference type="Gene3D" id="1.10.1660.10">
    <property type="match status" value="1"/>
</dbReference>
<dbReference type="PANTHER" id="PTHR30204">
    <property type="entry name" value="REDOX-CYCLING DRUG-SENSING TRANSCRIPTIONAL ACTIVATOR SOXR"/>
    <property type="match status" value="1"/>
</dbReference>
<dbReference type="PROSITE" id="PS50937">
    <property type="entry name" value="HTH_MERR_2"/>
    <property type="match status" value="1"/>
</dbReference>
<dbReference type="Gene3D" id="1.10.1240.10">
    <property type="entry name" value="Methionine synthase domain"/>
    <property type="match status" value="1"/>
</dbReference>
<comment type="caution">
    <text evidence="6">The sequence shown here is derived from an EMBL/GenBank/DDBJ whole genome shotgun (WGS) entry which is preliminary data.</text>
</comment>
<dbReference type="SUPFAM" id="SSF46955">
    <property type="entry name" value="Putative DNA-binding domain"/>
    <property type="match status" value="1"/>
</dbReference>
<dbReference type="Gene3D" id="3.40.50.280">
    <property type="entry name" value="Cobalamin-binding domain"/>
    <property type="match status" value="1"/>
</dbReference>
<dbReference type="InterPro" id="IPR000551">
    <property type="entry name" value="MerR-type_HTH_dom"/>
</dbReference>
<dbReference type="InterPro" id="IPR009061">
    <property type="entry name" value="DNA-bd_dom_put_sf"/>
</dbReference>
<evidence type="ECO:0000313" key="6">
    <source>
        <dbReference type="EMBL" id="GAA0599136.1"/>
    </source>
</evidence>
<dbReference type="PANTHER" id="PTHR30204:SF69">
    <property type="entry name" value="MERR-FAMILY TRANSCRIPTIONAL REGULATOR"/>
    <property type="match status" value="1"/>
</dbReference>
<dbReference type="Proteomes" id="UP001500866">
    <property type="component" value="Unassembled WGS sequence"/>
</dbReference>
<organism evidence="6 7">
    <name type="scientific">Virgibacillus siamensis</name>
    <dbReference type="NCBI Taxonomy" id="480071"/>
    <lineage>
        <taxon>Bacteria</taxon>
        <taxon>Bacillati</taxon>
        <taxon>Bacillota</taxon>
        <taxon>Bacilli</taxon>
        <taxon>Bacillales</taxon>
        <taxon>Bacillaceae</taxon>
        <taxon>Virgibacillus</taxon>
    </lineage>
</organism>
<dbReference type="SUPFAM" id="SSF52242">
    <property type="entry name" value="Cobalamin (vitamin B12)-binding domain"/>
    <property type="match status" value="1"/>
</dbReference>
<evidence type="ECO:0000259" key="5">
    <source>
        <dbReference type="PROSITE" id="PS50937"/>
    </source>
</evidence>
<evidence type="ECO:0000256" key="1">
    <source>
        <dbReference type="ARBA" id="ARBA00022491"/>
    </source>
</evidence>
<keyword evidence="4" id="KW-0804">Transcription</keyword>
<dbReference type="InterPro" id="IPR047057">
    <property type="entry name" value="MerR_fam"/>
</dbReference>
<dbReference type="Pfam" id="PF13411">
    <property type="entry name" value="MerR_1"/>
    <property type="match status" value="1"/>
</dbReference>